<dbReference type="Pfam" id="PF17170">
    <property type="entry name" value="DUF5128"/>
    <property type="match status" value="1"/>
</dbReference>
<reference evidence="1 2" key="1">
    <citation type="submission" date="2019-12" db="EMBL/GenBank/DDBJ databases">
        <title>Chitinophaga sp. strain ysch24 (GDMCC 1.1355), whole genome shotgun sequence.</title>
        <authorList>
            <person name="Zhang X."/>
        </authorList>
    </citation>
    <scope>NUCLEOTIDE SEQUENCE [LARGE SCALE GENOMIC DNA]</scope>
    <source>
        <strain evidence="2">ysch24</strain>
    </source>
</reference>
<dbReference type="AlphaFoldDB" id="A0A7K1U6M7"/>
<proteinExistence type="predicted"/>
<accession>A0A7K1U6M7</accession>
<gene>
    <name evidence="1" type="ORF">GO493_17180</name>
</gene>
<dbReference type="Proteomes" id="UP000461730">
    <property type="component" value="Unassembled WGS sequence"/>
</dbReference>
<dbReference type="PROSITE" id="PS51257">
    <property type="entry name" value="PROKAR_LIPOPROTEIN"/>
    <property type="match status" value="1"/>
</dbReference>
<dbReference type="EMBL" id="WRXN01000007">
    <property type="protein sequence ID" value="MVT10007.1"/>
    <property type="molecule type" value="Genomic_DNA"/>
</dbReference>
<keyword evidence="2" id="KW-1185">Reference proteome</keyword>
<organism evidence="1 2">
    <name type="scientific">Chitinophaga tropicalis</name>
    <dbReference type="NCBI Taxonomy" id="2683588"/>
    <lineage>
        <taxon>Bacteria</taxon>
        <taxon>Pseudomonadati</taxon>
        <taxon>Bacteroidota</taxon>
        <taxon>Chitinophagia</taxon>
        <taxon>Chitinophagales</taxon>
        <taxon>Chitinophagaceae</taxon>
        <taxon>Chitinophaga</taxon>
    </lineage>
</organism>
<sequence length="388" mass="45180">MKNLFWLSAFLIIAGCRQHESPADLSKVPKINIGATTDSVNNINIKGTSSIVCLGQIPGAIIGSISKLYAGKSHYVIFDKVRNVIYIYDKSGRFLRQIGDSKKEQNPYGAITDMVYYPETDHIEVYYIAKRMMVEYEITGKKLSERRSQFYFLSFYKAKEGYWIYGCFEENKPRRFYSMDVNRYNLLLVSHDLRKIKAGFCKAMNFYDRTDGNDNFLTNSKGELFFKYGFSDVLYRIEGEKAYPYLRFDFGAAQLPYEYLSNISNNKEFQSLLYEQDIKYNGLKYKFQLGDQLIYFGCSPYRIASQKQQTLVCFMDSLRYKSGNYPDTAFNPGLLSIPVAIQDKKIYYTVIPALLNEHQLETFNRRYHTQVKPDSNPLLLINDEENIF</sequence>
<evidence type="ECO:0000313" key="2">
    <source>
        <dbReference type="Proteomes" id="UP000461730"/>
    </source>
</evidence>
<comment type="caution">
    <text evidence="1">The sequence shown here is derived from an EMBL/GenBank/DDBJ whole genome shotgun (WGS) entry which is preliminary data.</text>
</comment>
<protein>
    <submittedName>
        <fullName evidence="1">6-bladed beta-propeller</fullName>
    </submittedName>
</protein>
<dbReference type="RefSeq" id="WP_157307454.1">
    <property type="nucleotide sequence ID" value="NZ_WRXN01000007.1"/>
</dbReference>
<evidence type="ECO:0000313" key="1">
    <source>
        <dbReference type="EMBL" id="MVT10007.1"/>
    </source>
</evidence>
<name>A0A7K1U6M7_9BACT</name>